<comment type="caution">
    <text evidence="2">The sequence shown here is derived from an EMBL/GenBank/DDBJ whole genome shotgun (WGS) entry which is preliminary data.</text>
</comment>
<proteinExistence type="predicted"/>
<dbReference type="Proteomes" id="UP000023152">
    <property type="component" value="Unassembled WGS sequence"/>
</dbReference>
<sequence length="442" mass="48486">MRKQLSNFLKNNGAFRSSGSSGSSGNVPAAGCHGLGSAWSASASTSSHGNGSVGINANVAVNSNGLISANGSSATIASGINSNSNNNNNNNTFVSNPPLCINGICPAGQAAILAQSALAAGSGRVLFHISQNTSETFANASPHSNNLSLSVPTRPAAKRMRLNDGSAFALSSPCESATVTDYHKHARSCNTNETDAERTVSVKSRKMGLCLFDCLETKLSRSLFDQVLEEGHLYGLDQCDFNTMIDNICNLLSKESLEAVSKEVRSQLNKQSPGMYAYREMEKDFYEYTTNPNLLRQLEKVLCMCALRKKKKKKKKKGKHVLNLFILTINSTKQKQASYRKLPDFVVQPRCSGRTPLVDQVLNHWFVSKPIGHEGPGNEHNGVQLKNRYKDELLQNEEDMFELDLMIETNRAARRKLEHLFHSHISNVRLNGVIHLCLFYCK</sequence>
<keyword evidence="3" id="KW-1185">Reference proteome</keyword>
<reference evidence="2 3" key="1">
    <citation type="journal article" date="2013" name="Curr. Biol.">
        <title>The Genome of the Foraminiferan Reticulomyxa filosa.</title>
        <authorList>
            <person name="Glockner G."/>
            <person name="Hulsmann N."/>
            <person name="Schleicher M."/>
            <person name="Noegel A.A."/>
            <person name="Eichinger L."/>
            <person name="Gallinger C."/>
            <person name="Pawlowski J."/>
            <person name="Sierra R."/>
            <person name="Euteneuer U."/>
            <person name="Pillet L."/>
            <person name="Moustafa A."/>
            <person name="Platzer M."/>
            <person name="Groth M."/>
            <person name="Szafranski K."/>
            <person name="Schliwa M."/>
        </authorList>
    </citation>
    <scope>NUCLEOTIDE SEQUENCE [LARGE SCALE GENOMIC DNA]</scope>
</reference>
<dbReference type="GO" id="GO:0003714">
    <property type="term" value="F:transcription corepressor activity"/>
    <property type="evidence" value="ECO:0007669"/>
    <property type="project" value="InterPro"/>
</dbReference>
<accession>X6N0C9</accession>
<dbReference type="EMBL" id="ASPP01013594">
    <property type="protein sequence ID" value="ETO19511.1"/>
    <property type="molecule type" value="Genomic_DNA"/>
</dbReference>
<evidence type="ECO:0000313" key="2">
    <source>
        <dbReference type="EMBL" id="ETO19511.1"/>
    </source>
</evidence>
<evidence type="ECO:0000259" key="1">
    <source>
        <dbReference type="SMART" id="SM00761"/>
    </source>
</evidence>
<feature type="domain" description="Histone deacetylase interacting" evidence="1">
    <location>
        <begin position="331"/>
        <end position="434"/>
    </location>
</feature>
<dbReference type="OrthoDB" id="10265969at2759"/>
<name>X6N0C9_RETFI</name>
<dbReference type="InterPro" id="IPR013194">
    <property type="entry name" value="HDAC_interact_dom"/>
</dbReference>
<dbReference type="SMART" id="SM00761">
    <property type="entry name" value="HDAC_interact"/>
    <property type="match status" value="1"/>
</dbReference>
<dbReference type="InterPro" id="IPR039774">
    <property type="entry name" value="Sin3-like"/>
</dbReference>
<evidence type="ECO:0000313" key="3">
    <source>
        <dbReference type="Proteomes" id="UP000023152"/>
    </source>
</evidence>
<organism evidence="2 3">
    <name type="scientific">Reticulomyxa filosa</name>
    <dbReference type="NCBI Taxonomy" id="46433"/>
    <lineage>
        <taxon>Eukaryota</taxon>
        <taxon>Sar</taxon>
        <taxon>Rhizaria</taxon>
        <taxon>Retaria</taxon>
        <taxon>Foraminifera</taxon>
        <taxon>Monothalamids</taxon>
        <taxon>Reticulomyxidae</taxon>
        <taxon>Reticulomyxa</taxon>
    </lineage>
</organism>
<dbReference type="AlphaFoldDB" id="X6N0C9"/>
<dbReference type="PANTHER" id="PTHR12346">
    <property type="entry name" value="SIN3B-RELATED"/>
    <property type="match status" value="1"/>
</dbReference>
<dbReference type="Pfam" id="PF08295">
    <property type="entry name" value="Sin3_corepress"/>
    <property type="match status" value="1"/>
</dbReference>
<protein>
    <submittedName>
        <fullName evidence="2">Paired amphipathic helix containing protein</fullName>
    </submittedName>
</protein>
<gene>
    <name evidence="2" type="ORF">RFI_17719</name>
</gene>